<feature type="binding site" evidence="16">
    <location>
        <position position="662"/>
    </location>
    <ligand>
        <name>ATP</name>
        <dbReference type="ChEBI" id="CHEBI:30616"/>
    </ligand>
</feature>
<dbReference type="EC" id="2.7.11.1" evidence="2"/>
<dbReference type="Pfam" id="PF00560">
    <property type="entry name" value="LRR_1"/>
    <property type="match status" value="1"/>
</dbReference>
<dbReference type="Gene3D" id="1.10.510.10">
    <property type="entry name" value="Transferase(Phosphotransferase) domain 1"/>
    <property type="match status" value="1"/>
</dbReference>
<evidence type="ECO:0000313" key="22">
    <source>
        <dbReference type="Proteomes" id="UP001415857"/>
    </source>
</evidence>
<dbReference type="PROSITE" id="PS00108">
    <property type="entry name" value="PROTEIN_KINASE_ST"/>
    <property type="match status" value="1"/>
</dbReference>
<dbReference type="Gene3D" id="3.80.10.10">
    <property type="entry name" value="Ribonuclease Inhibitor"/>
    <property type="match status" value="3"/>
</dbReference>
<feature type="transmembrane region" description="Helical" evidence="18">
    <location>
        <begin position="560"/>
        <end position="586"/>
    </location>
</feature>
<dbReference type="GO" id="GO:0016020">
    <property type="term" value="C:membrane"/>
    <property type="evidence" value="ECO:0007669"/>
    <property type="project" value="UniProtKB-SubCell"/>
</dbReference>
<dbReference type="PROSITE" id="PS00107">
    <property type="entry name" value="PROTEIN_KINASE_ATP"/>
    <property type="match status" value="1"/>
</dbReference>
<dbReference type="PANTHER" id="PTHR45974:SF266">
    <property type="entry name" value="LEUCINE-RICH REPEAT RECEPTOR PROTEIN KINASE HPCA1"/>
    <property type="match status" value="1"/>
</dbReference>
<evidence type="ECO:0000256" key="14">
    <source>
        <dbReference type="ARBA" id="ARBA00023170"/>
    </source>
</evidence>
<dbReference type="SMART" id="SM00220">
    <property type="entry name" value="S_TKc"/>
    <property type="match status" value="1"/>
</dbReference>
<keyword evidence="5" id="KW-0808">Transferase</keyword>
<dbReference type="FunFam" id="1.10.510.10:FF:000453">
    <property type="entry name" value="LRR receptor-like serine/threonine-protein kinase HSL2"/>
    <property type="match status" value="1"/>
</dbReference>
<dbReference type="Pfam" id="PF07714">
    <property type="entry name" value="PK_Tyr_Ser-Thr"/>
    <property type="match status" value="1"/>
</dbReference>
<evidence type="ECO:0000256" key="15">
    <source>
        <dbReference type="ARBA" id="ARBA00023180"/>
    </source>
</evidence>
<dbReference type="Gene3D" id="3.30.200.20">
    <property type="entry name" value="Phosphorylase Kinase, domain 1"/>
    <property type="match status" value="1"/>
</dbReference>
<sequence>MGPTPRIPVCLLLLFFVQILAIAAETDNQDFVALRALKDMWQNSTPPTWVGSDPCGNGWDGIMCTKSRVTAITLPSMGLTGQLSGDIEGLSELQSLDLSYNKGLTGSLPSQIGSLTNLSNLILVGCSFSGLIPDMFGSLKQLTYLSLNSNRFIGKIPPSIGNLSNLYWLDLAENQLTGTIPVSNKVAPGLDMLVHARHFHFGKNQLSGTIPSQLFSSNMSLIHVLFESNRLNGSIPSTLGLVQSLEVVRLDRNFLSGPVPSNLNNLTNVSQLFLSNNKLTGPVPNLTGMNLLHSVDMSNNSFDTSDVPQWFLTSQSLTTLIMEKTQLQGKVPEALFSLPNLQTVVLRNNQLNGTLDIGTSRSNYLQLIDLQANFIDDYRETESLNIELILVGNPVCEETNVPEKYCKVSQTNLIYSTDQNNCMPVLCSSGQISSPNCKCACPYSGTLVFRAPSFSDLKNSSRYISLEHSLMLSFQTDHLPVDSVSLSNLRMDSVNYLELRLEVFPYGQNYFNRSGILNIGFVMSNQTFKPPKYFGPFYFLGDKYGNFAEGSMTSNKSLNIGIIIGAAAGGSVLVLLLLLAVVYAFFQKRRAERATTENNPFASWDSNKGSGSIPQLKGARCFSFEVLNKCTDKFSEASELGSGGYGKVYKGTLSTGELVAIKRAQQGSTQGGLEFKTEIELLSRVHHKNVVSLLGFCFDQGEQMLVYEYVPNGTLKDSLSGKSGIRMDWTRRLKVSLGTARGLSYLHELANPPIIHRDIKSNNILLDERLNAKVADFGLSKPMGDSEKGHVTTQVKGTMGYMDPEYYMTQQLTEKSDVYSFGVLMLELVTGRRPLERGKYIVREVRTAMDKTKDLYNLHEILDPAIGLGTTLKGLERYVDLAMRCVEEAGADRPTMGEVVKQIENIMQLAGLNPNAESASTSASYEGESKGNFRHPYGSEASDTSGHFSSSKTEPY</sequence>
<evidence type="ECO:0000256" key="11">
    <source>
        <dbReference type="ARBA" id="ARBA00022840"/>
    </source>
</evidence>
<feature type="domain" description="Protein kinase" evidence="20">
    <location>
        <begin position="634"/>
        <end position="907"/>
    </location>
</feature>
<keyword evidence="4" id="KW-0433">Leucine-rich repeat</keyword>
<keyword evidence="22" id="KW-1185">Reference proteome</keyword>
<comment type="caution">
    <text evidence="21">The sequence shown here is derived from an EMBL/GenBank/DDBJ whole genome shotgun (WGS) entry which is preliminary data.</text>
</comment>
<dbReference type="InterPro" id="IPR011009">
    <property type="entry name" value="Kinase-like_dom_sf"/>
</dbReference>
<dbReference type="InterPro" id="IPR017441">
    <property type="entry name" value="Protein_kinase_ATP_BS"/>
</dbReference>
<dbReference type="AlphaFoldDB" id="A0AAP0X069"/>
<evidence type="ECO:0000256" key="6">
    <source>
        <dbReference type="ARBA" id="ARBA00022692"/>
    </source>
</evidence>
<accession>A0AAP0X069</accession>
<evidence type="ECO:0000256" key="9">
    <source>
        <dbReference type="ARBA" id="ARBA00022741"/>
    </source>
</evidence>
<evidence type="ECO:0000259" key="20">
    <source>
        <dbReference type="PROSITE" id="PS50011"/>
    </source>
</evidence>
<dbReference type="FunFam" id="3.30.200.20:FF:000328">
    <property type="entry name" value="Leucine-rich repeat protein kinase family protein"/>
    <property type="match status" value="1"/>
</dbReference>
<evidence type="ECO:0000313" key="21">
    <source>
        <dbReference type="EMBL" id="KAK9287574.1"/>
    </source>
</evidence>
<keyword evidence="12 18" id="KW-1133">Transmembrane helix</keyword>
<dbReference type="PANTHER" id="PTHR45974">
    <property type="entry name" value="RECEPTOR-LIKE PROTEIN 55"/>
    <property type="match status" value="1"/>
</dbReference>
<keyword evidence="14" id="KW-0675">Receptor</keyword>
<evidence type="ECO:0000256" key="17">
    <source>
        <dbReference type="SAM" id="MobiDB-lite"/>
    </source>
</evidence>
<evidence type="ECO:0000256" key="16">
    <source>
        <dbReference type="PROSITE-ProRule" id="PRU10141"/>
    </source>
</evidence>
<dbReference type="CDD" id="cd14066">
    <property type="entry name" value="STKc_IRAK"/>
    <property type="match status" value="1"/>
</dbReference>
<dbReference type="FunFam" id="3.80.10.10:FF:000363">
    <property type="entry name" value="Leucine-rich repeat family protein"/>
    <property type="match status" value="1"/>
</dbReference>
<keyword evidence="11 16" id="KW-0067">ATP-binding</keyword>
<dbReference type="InterPro" id="IPR001611">
    <property type="entry name" value="Leu-rich_rpt"/>
</dbReference>
<evidence type="ECO:0000256" key="7">
    <source>
        <dbReference type="ARBA" id="ARBA00022729"/>
    </source>
</evidence>
<dbReference type="InterPro" id="IPR008271">
    <property type="entry name" value="Ser/Thr_kinase_AS"/>
</dbReference>
<evidence type="ECO:0000256" key="19">
    <source>
        <dbReference type="SAM" id="SignalP"/>
    </source>
</evidence>
<dbReference type="InterPro" id="IPR032675">
    <property type="entry name" value="LRR_dom_sf"/>
</dbReference>
<evidence type="ECO:0000256" key="12">
    <source>
        <dbReference type="ARBA" id="ARBA00022989"/>
    </source>
</evidence>
<evidence type="ECO:0000256" key="8">
    <source>
        <dbReference type="ARBA" id="ARBA00022737"/>
    </source>
</evidence>
<feature type="region of interest" description="Disordered" evidence="17">
    <location>
        <begin position="917"/>
        <end position="956"/>
    </location>
</feature>
<keyword evidence="6 18" id="KW-0812">Transmembrane</keyword>
<dbReference type="GO" id="GO:0004674">
    <property type="term" value="F:protein serine/threonine kinase activity"/>
    <property type="evidence" value="ECO:0007669"/>
    <property type="project" value="UniProtKB-KW"/>
</dbReference>
<dbReference type="SUPFAM" id="SSF52058">
    <property type="entry name" value="L domain-like"/>
    <property type="match status" value="2"/>
</dbReference>
<keyword evidence="15" id="KW-0325">Glycoprotein</keyword>
<keyword evidence="13 18" id="KW-0472">Membrane</keyword>
<keyword evidence="8" id="KW-0677">Repeat</keyword>
<dbReference type="FunFam" id="3.80.10.10:FF:000542">
    <property type="entry name" value="Leucine-rich repeat protein kinase family protein"/>
    <property type="match status" value="1"/>
</dbReference>
<reference evidence="21 22" key="1">
    <citation type="journal article" date="2024" name="Plant J.">
        <title>Genome sequences and population genomics reveal climatic adaptation and genomic divergence between two closely related sweetgum species.</title>
        <authorList>
            <person name="Xu W.Q."/>
            <person name="Ren C.Q."/>
            <person name="Zhang X.Y."/>
            <person name="Comes H.P."/>
            <person name="Liu X.H."/>
            <person name="Li Y.G."/>
            <person name="Kettle C.J."/>
            <person name="Jalonen R."/>
            <person name="Gaisberger H."/>
            <person name="Ma Y.Z."/>
            <person name="Qiu Y.X."/>
        </authorList>
    </citation>
    <scope>NUCLEOTIDE SEQUENCE [LARGE SCALE GENOMIC DNA]</scope>
    <source>
        <strain evidence="21">Hangzhou</strain>
    </source>
</reference>
<feature type="chain" id="PRO_5043022152" description="non-specific serine/threonine protein kinase" evidence="19">
    <location>
        <begin position="24"/>
        <end position="956"/>
    </location>
</feature>
<keyword evidence="9 16" id="KW-0547">Nucleotide-binding</keyword>
<protein>
    <recommendedName>
        <fullName evidence="2">non-specific serine/threonine protein kinase</fullName>
        <ecNumber evidence="2">2.7.11.1</ecNumber>
    </recommendedName>
</protein>
<evidence type="ECO:0000256" key="2">
    <source>
        <dbReference type="ARBA" id="ARBA00012513"/>
    </source>
</evidence>
<dbReference type="GO" id="GO:0005524">
    <property type="term" value="F:ATP binding"/>
    <property type="evidence" value="ECO:0007669"/>
    <property type="project" value="UniProtKB-UniRule"/>
</dbReference>
<evidence type="ECO:0000256" key="3">
    <source>
        <dbReference type="ARBA" id="ARBA00022527"/>
    </source>
</evidence>
<evidence type="ECO:0000256" key="13">
    <source>
        <dbReference type="ARBA" id="ARBA00023136"/>
    </source>
</evidence>
<evidence type="ECO:0000256" key="4">
    <source>
        <dbReference type="ARBA" id="ARBA00022614"/>
    </source>
</evidence>
<name>A0AAP0X069_LIQFO</name>
<keyword evidence="3" id="KW-0723">Serine/threonine-protein kinase</keyword>
<comment type="subcellular location">
    <subcellularLocation>
        <location evidence="1">Membrane</location>
        <topology evidence="1">Single-pass type I membrane protein</topology>
    </subcellularLocation>
</comment>
<evidence type="ECO:0000256" key="10">
    <source>
        <dbReference type="ARBA" id="ARBA00022777"/>
    </source>
</evidence>
<evidence type="ECO:0000256" key="18">
    <source>
        <dbReference type="SAM" id="Phobius"/>
    </source>
</evidence>
<keyword evidence="7 19" id="KW-0732">Signal</keyword>
<keyword evidence="10" id="KW-0418">Kinase</keyword>
<evidence type="ECO:0000256" key="1">
    <source>
        <dbReference type="ARBA" id="ARBA00004479"/>
    </source>
</evidence>
<dbReference type="PROSITE" id="PS50011">
    <property type="entry name" value="PROTEIN_KINASE_DOM"/>
    <property type="match status" value="1"/>
</dbReference>
<dbReference type="InterPro" id="IPR000719">
    <property type="entry name" value="Prot_kinase_dom"/>
</dbReference>
<evidence type="ECO:0000256" key="5">
    <source>
        <dbReference type="ARBA" id="ARBA00022679"/>
    </source>
</evidence>
<dbReference type="Pfam" id="PF13855">
    <property type="entry name" value="LRR_8"/>
    <property type="match status" value="1"/>
</dbReference>
<dbReference type="SUPFAM" id="SSF56112">
    <property type="entry name" value="Protein kinase-like (PK-like)"/>
    <property type="match status" value="1"/>
</dbReference>
<dbReference type="Proteomes" id="UP001415857">
    <property type="component" value="Unassembled WGS sequence"/>
</dbReference>
<dbReference type="InterPro" id="IPR001245">
    <property type="entry name" value="Ser-Thr/Tyr_kinase_cat_dom"/>
</dbReference>
<feature type="compositionally biased region" description="Polar residues" evidence="17">
    <location>
        <begin position="941"/>
        <end position="956"/>
    </location>
</feature>
<gene>
    <name evidence="21" type="ORF">L1049_015995</name>
</gene>
<feature type="signal peptide" evidence="19">
    <location>
        <begin position="1"/>
        <end position="23"/>
    </location>
</feature>
<proteinExistence type="predicted"/>
<dbReference type="EMBL" id="JBBPBK010000004">
    <property type="protein sequence ID" value="KAK9287574.1"/>
    <property type="molecule type" value="Genomic_DNA"/>
</dbReference>
<organism evidence="21 22">
    <name type="scientific">Liquidambar formosana</name>
    <name type="common">Formosan gum</name>
    <dbReference type="NCBI Taxonomy" id="63359"/>
    <lineage>
        <taxon>Eukaryota</taxon>
        <taxon>Viridiplantae</taxon>
        <taxon>Streptophyta</taxon>
        <taxon>Embryophyta</taxon>
        <taxon>Tracheophyta</taxon>
        <taxon>Spermatophyta</taxon>
        <taxon>Magnoliopsida</taxon>
        <taxon>eudicotyledons</taxon>
        <taxon>Gunneridae</taxon>
        <taxon>Pentapetalae</taxon>
        <taxon>Saxifragales</taxon>
        <taxon>Altingiaceae</taxon>
        <taxon>Liquidambar</taxon>
    </lineage>
</organism>